<dbReference type="Pfam" id="PF05936">
    <property type="entry name" value="T6SS_VasE"/>
    <property type="match status" value="1"/>
</dbReference>
<dbReference type="Proteomes" id="UP000838100">
    <property type="component" value="Unassembled WGS sequence"/>
</dbReference>
<comment type="caution">
    <text evidence="1">The sequence shown here is derived from an EMBL/GenBank/DDBJ whole genome shotgun (WGS) entry which is preliminary data.</text>
</comment>
<sequence>MSVGNKVIWSEGMFLRPQHFQQQDRYMERYVAGRLEGLGNYYWGISQLVIDKEPLKLGKVSITEISGIFPDGTPFSAPDYETLPPVLDIPDGLGEETIYLCIPLRRNGAVDTSINDDNGLARYRSKQFDARNSTSETADKTEIQIGQLRLALKLGSQDRSGYASIAITRIIEKTVDNPVKLDKSFIPPLINCKASAIFSAYFEELKGMFNQRGEALGHRLSDSGRAGSAEVADYMLLQLINRLEPLVSHLHSLDSLHPIDFYTELVQMTGELATFTTPSKRSPVLQTYHHDSLQQTFHQCFSHLRQQLSMVLEQSAISLNLAERKYGIYVAPITDPSLVKTASFVLAIKTALPTEAIRNTLPAQCKIAAVERIRELITTQLPGINIRPLPVAPRQVPYHAGFNYFELDRSNEHFKSLHNSGGVAVHLSGEYPELSIELWAIRD</sequence>
<reference evidence="1" key="1">
    <citation type="submission" date="2021-12" db="EMBL/GenBank/DDBJ databases">
        <authorList>
            <person name="Rodrigo-Torres L."/>
            <person name="Arahal R. D."/>
            <person name="Lucena T."/>
        </authorList>
    </citation>
    <scope>NUCLEOTIDE SEQUENCE</scope>
    <source>
        <strain evidence="1">CECT 8267</strain>
    </source>
</reference>
<dbReference type="RefSeq" id="WP_237442838.1">
    <property type="nucleotide sequence ID" value="NZ_CAKLPX010000001.1"/>
</dbReference>
<protein>
    <recommendedName>
        <fullName evidence="3">Type VI secretion system baseplate subunit TssK</fullName>
    </recommendedName>
</protein>
<evidence type="ECO:0008006" key="3">
    <source>
        <dbReference type="Google" id="ProtNLM"/>
    </source>
</evidence>
<name>A0ABM9AA94_9GAMM</name>
<dbReference type="InterPro" id="IPR010263">
    <property type="entry name" value="T6SS_TssK"/>
</dbReference>
<keyword evidence="2" id="KW-1185">Reference proteome</keyword>
<accession>A0ABM9AA94</accession>
<evidence type="ECO:0000313" key="2">
    <source>
        <dbReference type="Proteomes" id="UP000838100"/>
    </source>
</evidence>
<evidence type="ECO:0000313" key="1">
    <source>
        <dbReference type="EMBL" id="CAH0990148.1"/>
    </source>
</evidence>
<gene>
    <name evidence="1" type="ORF">SIN8267_00233</name>
</gene>
<dbReference type="PANTHER" id="PTHR35566:SF1">
    <property type="entry name" value="TYPE VI SECRETION SYSTEM BASEPLATE COMPONENT TSSK1"/>
    <property type="match status" value="1"/>
</dbReference>
<dbReference type="EMBL" id="CAKLPX010000001">
    <property type="protein sequence ID" value="CAH0990148.1"/>
    <property type="molecule type" value="Genomic_DNA"/>
</dbReference>
<dbReference type="PANTHER" id="PTHR35566">
    <property type="entry name" value="BLR3599 PROTEIN"/>
    <property type="match status" value="1"/>
</dbReference>
<proteinExistence type="predicted"/>
<organism evidence="1 2">
    <name type="scientific">Sinobacterium norvegicum</name>
    <dbReference type="NCBI Taxonomy" id="1641715"/>
    <lineage>
        <taxon>Bacteria</taxon>
        <taxon>Pseudomonadati</taxon>
        <taxon>Pseudomonadota</taxon>
        <taxon>Gammaproteobacteria</taxon>
        <taxon>Cellvibrionales</taxon>
        <taxon>Spongiibacteraceae</taxon>
        <taxon>Sinobacterium</taxon>
    </lineage>
</organism>
<dbReference type="NCBIfam" id="TIGR03353">
    <property type="entry name" value="VI_chp_4"/>
    <property type="match status" value="1"/>
</dbReference>